<gene>
    <name evidence="2" type="ORF">RHGRI_034268</name>
</gene>
<dbReference type="PANTHER" id="PTHR20953">
    <property type="entry name" value="KINASE-RELATED"/>
    <property type="match status" value="1"/>
</dbReference>
<organism evidence="2 3">
    <name type="scientific">Rhododendron griersonianum</name>
    <dbReference type="NCBI Taxonomy" id="479676"/>
    <lineage>
        <taxon>Eukaryota</taxon>
        <taxon>Viridiplantae</taxon>
        <taxon>Streptophyta</taxon>
        <taxon>Embryophyta</taxon>
        <taxon>Tracheophyta</taxon>
        <taxon>Spermatophyta</taxon>
        <taxon>Magnoliopsida</taxon>
        <taxon>eudicotyledons</taxon>
        <taxon>Gunneridae</taxon>
        <taxon>Pentapetalae</taxon>
        <taxon>asterids</taxon>
        <taxon>Ericales</taxon>
        <taxon>Ericaceae</taxon>
        <taxon>Ericoideae</taxon>
        <taxon>Rhodoreae</taxon>
        <taxon>Rhododendron</taxon>
    </lineage>
</organism>
<evidence type="ECO:0000313" key="3">
    <source>
        <dbReference type="Proteomes" id="UP000823749"/>
    </source>
</evidence>
<dbReference type="EMBL" id="JACTNZ010000012">
    <property type="protein sequence ID" value="KAG5521992.1"/>
    <property type="molecule type" value="Genomic_DNA"/>
</dbReference>
<name>A0AAV6I0T3_9ERIC</name>
<feature type="domain" description="DNAJC9 HTH" evidence="1">
    <location>
        <begin position="128"/>
        <end position="182"/>
    </location>
</feature>
<evidence type="ECO:0000259" key="1">
    <source>
        <dbReference type="Pfam" id="PF23302"/>
    </source>
</evidence>
<evidence type="ECO:0000313" key="2">
    <source>
        <dbReference type="EMBL" id="KAG5521992.1"/>
    </source>
</evidence>
<sequence length="448" mass="50267">MRKLVMLNRVLDDQAHLASAQLTTDHSTSKAESFRHHDISPDASRALLCRTRSAAVLCDWALRCPLNNSGLPNFGVEISSQRLMLCLTQDRSIFFPSERSVLSYINTLVIKEPSIVTEANIEEFEANYRGSDYDKNDLIELYNKYKGHMNRLFCSMLCSDPKLDSQRFKNILDKAITSGEIMDSPFLDERTSKEDIMIILLSGRKQQVHKLLVKIAQANEGTQACNVALGRFFCFGSKMDQDNASILRVDLFLPLPFSSTSNALLEFFFFPYPMYQYHGTKLEAIAASTIAQRGIQLVATAHGVTIENLIMNPSLGMLVGGIQSVTLGDEEASRRGVQKTILERKGPSTFSCGVEIISKTELRVHRNLEAIVDAIRPGIFSSLFKTKSWHLLLPFSISLFIEGRCPNYEVSRMNQGSEAKTAEGKPFIRDFLGMENESVAEYTLGRMM</sequence>
<proteinExistence type="predicted"/>
<dbReference type="GO" id="GO:0009507">
    <property type="term" value="C:chloroplast"/>
    <property type="evidence" value="ECO:0007669"/>
    <property type="project" value="TreeGrafter"/>
</dbReference>
<dbReference type="InterPro" id="IPR056453">
    <property type="entry name" value="HTH_DNAJC9"/>
</dbReference>
<dbReference type="Pfam" id="PF23302">
    <property type="entry name" value="HTH_DNAJC9"/>
    <property type="match status" value="1"/>
</dbReference>
<protein>
    <recommendedName>
        <fullName evidence="1">DNAJC9 HTH domain-containing protein</fullName>
    </recommendedName>
</protein>
<reference evidence="2" key="1">
    <citation type="submission" date="2020-08" db="EMBL/GenBank/DDBJ databases">
        <title>Plant Genome Project.</title>
        <authorList>
            <person name="Zhang R.-G."/>
        </authorList>
    </citation>
    <scope>NUCLEOTIDE SEQUENCE</scope>
    <source>
        <strain evidence="2">WSP0</strain>
        <tissue evidence="2">Leaf</tissue>
    </source>
</reference>
<dbReference type="PANTHER" id="PTHR20953:SF3">
    <property type="entry name" value="P-LOOP CONTAINING NUCLEOSIDE TRIPHOSPHATE HYDROLASES SUPERFAMILY PROTEIN"/>
    <property type="match status" value="1"/>
</dbReference>
<comment type="caution">
    <text evidence="2">The sequence shown here is derived from an EMBL/GenBank/DDBJ whole genome shotgun (WGS) entry which is preliminary data.</text>
</comment>
<dbReference type="AlphaFoldDB" id="A0AAV6I0T3"/>
<accession>A0AAV6I0T3</accession>
<keyword evidence="3" id="KW-1185">Reference proteome</keyword>
<dbReference type="Proteomes" id="UP000823749">
    <property type="component" value="Chromosome 12"/>
</dbReference>